<comment type="subunit">
    <text evidence="2">Homotrimer.</text>
</comment>
<dbReference type="InterPro" id="IPR033900">
    <property type="entry name" value="Gram_neg_porin_domain"/>
</dbReference>
<keyword evidence="14" id="KW-1185">Reference proteome</keyword>
<dbReference type="PANTHER" id="PTHR34501:SF9">
    <property type="entry name" value="MAJOR OUTER MEMBRANE PROTEIN P.IA"/>
    <property type="match status" value="1"/>
</dbReference>
<evidence type="ECO:0000256" key="10">
    <source>
        <dbReference type="ARBA" id="ARBA00023237"/>
    </source>
</evidence>
<feature type="domain" description="Porin" evidence="12">
    <location>
        <begin position="7"/>
        <end position="302"/>
    </location>
</feature>
<organism evidence="13 14">
    <name type="scientific">Rugamonas rivuli</name>
    <dbReference type="NCBI Taxonomy" id="2743358"/>
    <lineage>
        <taxon>Bacteria</taxon>
        <taxon>Pseudomonadati</taxon>
        <taxon>Pseudomonadota</taxon>
        <taxon>Betaproteobacteria</taxon>
        <taxon>Burkholderiales</taxon>
        <taxon>Oxalobacteraceae</taxon>
        <taxon>Telluria group</taxon>
        <taxon>Rugamonas</taxon>
    </lineage>
</organism>
<comment type="caution">
    <text evidence="13">The sequence shown here is derived from an EMBL/GenBank/DDBJ whole genome shotgun (WGS) entry which is preliminary data.</text>
</comment>
<keyword evidence="6 11" id="KW-0732">Signal</keyword>
<evidence type="ECO:0000256" key="5">
    <source>
        <dbReference type="ARBA" id="ARBA00022692"/>
    </source>
</evidence>
<evidence type="ECO:0000256" key="7">
    <source>
        <dbReference type="ARBA" id="ARBA00023065"/>
    </source>
</evidence>
<keyword evidence="4" id="KW-1134">Transmembrane beta strand</keyword>
<reference evidence="13 14" key="1">
    <citation type="submission" date="2019-10" db="EMBL/GenBank/DDBJ databases">
        <title>Two novel species isolated from a subtropical stream in China.</title>
        <authorList>
            <person name="Lu H."/>
        </authorList>
    </citation>
    <scope>NUCLEOTIDE SEQUENCE [LARGE SCALE GENOMIC DNA]</scope>
    <source>
        <strain evidence="13 14">FT103W</strain>
    </source>
</reference>
<dbReference type="SUPFAM" id="SSF56935">
    <property type="entry name" value="Porins"/>
    <property type="match status" value="1"/>
</dbReference>
<dbReference type="RefSeq" id="WP_152801597.1">
    <property type="nucleotide sequence ID" value="NZ_WHUF01000001.1"/>
</dbReference>
<keyword evidence="8" id="KW-0626">Porin</keyword>
<protein>
    <submittedName>
        <fullName evidence="13">Porin</fullName>
    </submittedName>
</protein>
<evidence type="ECO:0000256" key="2">
    <source>
        <dbReference type="ARBA" id="ARBA00011233"/>
    </source>
</evidence>
<dbReference type="GO" id="GO:0009279">
    <property type="term" value="C:cell outer membrane"/>
    <property type="evidence" value="ECO:0007669"/>
    <property type="project" value="UniProtKB-SubCell"/>
</dbReference>
<dbReference type="CDD" id="cd00342">
    <property type="entry name" value="gram_neg_porins"/>
    <property type="match status" value="1"/>
</dbReference>
<dbReference type="Gene3D" id="2.40.160.10">
    <property type="entry name" value="Porin"/>
    <property type="match status" value="1"/>
</dbReference>
<dbReference type="AlphaFoldDB" id="A0A843S700"/>
<dbReference type="GO" id="GO:0015288">
    <property type="term" value="F:porin activity"/>
    <property type="evidence" value="ECO:0007669"/>
    <property type="project" value="UniProtKB-KW"/>
</dbReference>
<evidence type="ECO:0000259" key="12">
    <source>
        <dbReference type="Pfam" id="PF13609"/>
    </source>
</evidence>
<dbReference type="InterPro" id="IPR050298">
    <property type="entry name" value="Gram-neg_bact_OMP"/>
</dbReference>
<dbReference type="InterPro" id="IPR023614">
    <property type="entry name" value="Porin_dom_sf"/>
</dbReference>
<name>A0A843S700_9BURK</name>
<feature type="signal peptide" evidence="11">
    <location>
        <begin position="1"/>
        <end position="20"/>
    </location>
</feature>
<dbReference type="GO" id="GO:0046930">
    <property type="term" value="C:pore complex"/>
    <property type="evidence" value="ECO:0007669"/>
    <property type="project" value="UniProtKB-KW"/>
</dbReference>
<keyword evidence="7" id="KW-0406">Ion transport</keyword>
<dbReference type="PANTHER" id="PTHR34501">
    <property type="entry name" value="PROTEIN YDDL-RELATED"/>
    <property type="match status" value="1"/>
</dbReference>
<evidence type="ECO:0000313" key="13">
    <source>
        <dbReference type="EMBL" id="MQA18502.1"/>
    </source>
</evidence>
<gene>
    <name evidence="13" type="ORF">GEV01_03125</name>
</gene>
<evidence type="ECO:0000256" key="9">
    <source>
        <dbReference type="ARBA" id="ARBA00023136"/>
    </source>
</evidence>
<evidence type="ECO:0000256" key="8">
    <source>
        <dbReference type="ARBA" id="ARBA00023114"/>
    </source>
</evidence>
<feature type="chain" id="PRO_5032916469" evidence="11">
    <location>
        <begin position="21"/>
        <end position="327"/>
    </location>
</feature>
<evidence type="ECO:0000313" key="14">
    <source>
        <dbReference type="Proteomes" id="UP000444318"/>
    </source>
</evidence>
<evidence type="ECO:0000256" key="11">
    <source>
        <dbReference type="SAM" id="SignalP"/>
    </source>
</evidence>
<evidence type="ECO:0000256" key="3">
    <source>
        <dbReference type="ARBA" id="ARBA00022448"/>
    </source>
</evidence>
<evidence type="ECO:0000256" key="1">
    <source>
        <dbReference type="ARBA" id="ARBA00004571"/>
    </source>
</evidence>
<evidence type="ECO:0000256" key="4">
    <source>
        <dbReference type="ARBA" id="ARBA00022452"/>
    </source>
</evidence>
<keyword evidence="10" id="KW-0998">Cell outer membrane</keyword>
<sequence length="327" mass="34821">MRSTFIAAALLLSLSQQAQAQEAINVYGVVDLAVTSDSNSGKTMAAVDSGQQTASRFGIKGSENLGDGLVARFVLESQIEADRGVPSFAGTLFGSQAWVSLAGPLGSVTIGRIFTPYFGAIATNDPFDAKGPGESTRVFYDSGVRMNNTVKYSLPPTLRGFYGDVAYGAGEVAGNARANRQLSMDLGYARGPLNVQLAYHSTYDAFGSNPARSYLVGGNYNFGPVRGWAVVARSRNDTTLDTEDTLFGISMPLGLDTVAADYVHKKDKFYSDADATQLALAYYHTLSKRTNLYLIGSRLANDANAGYQAALPGGTRRIVAAGIRHQF</sequence>
<keyword evidence="5" id="KW-0812">Transmembrane</keyword>
<dbReference type="GO" id="GO:0006811">
    <property type="term" value="P:monoatomic ion transport"/>
    <property type="evidence" value="ECO:0007669"/>
    <property type="project" value="UniProtKB-KW"/>
</dbReference>
<comment type="subcellular location">
    <subcellularLocation>
        <location evidence="1">Cell outer membrane</location>
        <topology evidence="1">Multi-pass membrane protein</topology>
    </subcellularLocation>
</comment>
<dbReference type="EMBL" id="WHUF01000001">
    <property type="protein sequence ID" value="MQA18502.1"/>
    <property type="molecule type" value="Genomic_DNA"/>
</dbReference>
<accession>A0A843S700</accession>
<evidence type="ECO:0000256" key="6">
    <source>
        <dbReference type="ARBA" id="ARBA00022729"/>
    </source>
</evidence>
<dbReference type="Proteomes" id="UP000444318">
    <property type="component" value="Unassembled WGS sequence"/>
</dbReference>
<proteinExistence type="predicted"/>
<dbReference type="Pfam" id="PF13609">
    <property type="entry name" value="Porin_4"/>
    <property type="match status" value="1"/>
</dbReference>
<keyword evidence="9" id="KW-0472">Membrane</keyword>
<keyword evidence="3" id="KW-0813">Transport</keyword>